<evidence type="ECO:0000313" key="2">
    <source>
        <dbReference type="WBParaSite" id="Pan_g23326.t1"/>
    </source>
</evidence>
<dbReference type="Proteomes" id="UP000492821">
    <property type="component" value="Unassembled WGS sequence"/>
</dbReference>
<name>A0A7E4VNF7_PANRE</name>
<protein>
    <submittedName>
        <fullName evidence="2">Uncharacterized protein</fullName>
    </submittedName>
</protein>
<accession>A0A7E4VNF7</accession>
<reference evidence="1" key="1">
    <citation type="journal article" date="2013" name="Genetics">
        <title>The draft genome and transcriptome of Panagrellus redivivus are shaped by the harsh demands of a free-living lifestyle.</title>
        <authorList>
            <person name="Srinivasan J."/>
            <person name="Dillman A.R."/>
            <person name="Macchietto M.G."/>
            <person name="Heikkinen L."/>
            <person name="Lakso M."/>
            <person name="Fracchia K.M."/>
            <person name="Antoshechkin I."/>
            <person name="Mortazavi A."/>
            <person name="Wong G."/>
            <person name="Sternberg P.W."/>
        </authorList>
    </citation>
    <scope>NUCLEOTIDE SEQUENCE [LARGE SCALE GENOMIC DNA]</scope>
    <source>
        <strain evidence="1">MT8872</strain>
    </source>
</reference>
<reference evidence="2" key="2">
    <citation type="submission" date="2020-10" db="UniProtKB">
        <authorList>
            <consortium name="WormBaseParasite"/>
        </authorList>
    </citation>
    <scope>IDENTIFICATION</scope>
</reference>
<organism evidence="1 2">
    <name type="scientific">Panagrellus redivivus</name>
    <name type="common">Microworm</name>
    <dbReference type="NCBI Taxonomy" id="6233"/>
    <lineage>
        <taxon>Eukaryota</taxon>
        <taxon>Metazoa</taxon>
        <taxon>Ecdysozoa</taxon>
        <taxon>Nematoda</taxon>
        <taxon>Chromadorea</taxon>
        <taxon>Rhabditida</taxon>
        <taxon>Tylenchina</taxon>
        <taxon>Panagrolaimomorpha</taxon>
        <taxon>Panagrolaimoidea</taxon>
        <taxon>Panagrolaimidae</taxon>
        <taxon>Panagrellus</taxon>
    </lineage>
</organism>
<proteinExistence type="predicted"/>
<sequence length="73" mass="7912">MGIADEAMLLIRWERKEGTKVLAILHSSALEVCNASTNCTNTAAVFTVCCPISMPLLNLLFGQNTLLKLFGDV</sequence>
<dbReference type="AlphaFoldDB" id="A0A7E4VNF7"/>
<dbReference type="WBParaSite" id="Pan_g23326.t1">
    <property type="protein sequence ID" value="Pan_g23326.t1"/>
    <property type="gene ID" value="Pan_g23326"/>
</dbReference>
<evidence type="ECO:0000313" key="1">
    <source>
        <dbReference type="Proteomes" id="UP000492821"/>
    </source>
</evidence>
<keyword evidence="1" id="KW-1185">Reference proteome</keyword>